<proteinExistence type="predicted"/>
<gene>
    <name evidence="1" type="ORF">SFRICE_025120</name>
</gene>
<reference evidence="1" key="1">
    <citation type="submission" date="2016-07" db="EMBL/GenBank/DDBJ databases">
        <authorList>
            <person name="Bretaudeau A."/>
        </authorList>
    </citation>
    <scope>NUCLEOTIDE SEQUENCE</scope>
    <source>
        <strain evidence="1">Rice</strain>
        <tissue evidence="1">Whole body</tissue>
    </source>
</reference>
<organism evidence="1">
    <name type="scientific">Spodoptera frugiperda</name>
    <name type="common">Fall armyworm</name>
    <dbReference type="NCBI Taxonomy" id="7108"/>
    <lineage>
        <taxon>Eukaryota</taxon>
        <taxon>Metazoa</taxon>
        <taxon>Ecdysozoa</taxon>
        <taxon>Arthropoda</taxon>
        <taxon>Hexapoda</taxon>
        <taxon>Insecta</taxon>
        <taxon>Pterygota</taxon>
        <taxon>Neoptera</taxon>
        <taxon>Endopterygota</taxon>
        <taxon>Lepidoptera</taxon>
        <taxon>Glossata</taxon>
        <taxon>Ditrysia</taxon>
        <taxon>Noctuoidea</taxon>
        <taxon>Noctuidae</taxon>
        <taxon>Amphipyrinae</taxon>
        <taxon>Spodoptera</taxon>
    </lineage>
</organism>
<accession>A0A2H1WT77</accession>
<name>A0A2H1WT77_SPOFR</name>
<sequence length="198" mass="21889">MTQEILQVCSAPSFAFTSSSLTQDVVEEFRHHTLFSEEIFLCNIHLVLTLQQTTRPMRHSNFVLSLTDNGLATMTLTVLIQPLFNRVQARACACHLTTPLKLICVTYYADTLCVNGKPADGSPDDYQSPTPATPEAIQFYCVAGLLGVRNLKLVGELRIGERSNWASDIFVEQTSVRCKFPAFTDEDLGCGLSSNYSA</sequence>
<protein>
    <submittedName>
        <fullName evidence="1">SFRICE_025120</fullName>
    </submittedName>
</protein>
<dbReference type="AlphaFoldDB" id="A0A2H1WT77"/>
<dbReference type="EMBL" id="ODYU01010889">
    <property type="protein sequence ID" value="SOQ56275.1"/>
    <property type="molecule type" value="Genomic_DNA"/>
</dbReference>
<evidence type="ECO:0000313" key="1">
    <source>
        <dbReference type="EMBL" id="SOQ56275.1"/>
    </source>
</evidence>